<dbReference type="eggNOG" id="ENOG502QU1U">
    <property type="taxonomic scope" value="Eukaryota"/>
</dbReference>
<dbReference type="PANTHER" id="PTHR35130:SF1">
    <property type="entry name" value="MEDIATOR OF RNA POLYMERASE II TRANSCRIPTION SUBUNIT 16"/>
    <property type="match status" value="1"/>
</dbReference>
<keyword evidence="4" id="KW-1185">Reference proteome</keyword>
<sequence length="439" mass="48301">MAVEPALNSCIQAYVDSVLDLALSFFTRLRCYAKFCRTLASQAATAGNVSNQNMVASPAQNSTTPETSQGGENGTTISGGSTQMNAWVQEAIAKISSTSDGVSNLTPTSPIGGPSSLMPISINTETFPGTPAVRLIGDCHFLQRLCQLLFFCFFFKRSQLVLYMNGLRRTAETSLVRSDDGQTGRAGQIVHGSKGGEEPSLGHIRLGTGNSGQGYSFKEVKVIFQVLMDLCRRTSGLQHPLPVSQVGSNNIQVRLHYIEGNYTVLPEVLEASLATQVHNIPRPRGVDDTRLLLRKLELLPPAEVWHRLNMFGGPCTDPDDSPRPVRSNPLDSRSLESNNIDYGTNGLWPRKHRMIERDAAFALNTSLDIMGSRRDVITTSWKTGLEGVWYKCIRCMRQTSAFTSPASANIPNQNERESWWVSRWATNCPMCGGRWVRVV</sequence>
<evidence type="ECO:0000313" key="2">
    <source>
        <dbReference type="EMBL" id="AES63785.1"/>
    </source>
</evidence>
<feature type="region of interest" description="Disordered" evidence="1">
    <location>
        <begin position="55"/>
        <end position="80"/>
    </location>
</feature>
<dbReference type="Proteomes" id="UP000002051">
    <property type="component" value="Chromosome 2"/>
</dbReference>
<dbReference type="PANTHER" id="PTHR35130">
    <property type="entry name" value="MEDIATOR OF RNA POLYMERASE II TRANSCRIPTION SUBUNIT 16"/>
    <property type="match status" value="1"/>
</dbReference>
<reference evidence="2 4" key="1">
    <citation type="journal article" date="2011" name="Nature">
        <title>The Medicago genome provides insight into the evolution of rhizobial symbioses.</title>
        <authorList>
            <person name="Young N.D."/>
            <person name="Debelle F."/>
            <person name="Oldroyd G.E."/>
            <person name="Geurts R."/>
            <person name="Cannon S.B."/>
            <person name="Udvardi M.K."/>
            <person name="Benedito V.A."/>
            <person name="Mayer K.F."/>
            <person name="Gouzy J."/>
            <person name="Schoof H."/>
            <person name="Van de Peer Y."/>
            <person name="Proost S."/>
            <person name="Cook D.R."/>
            <person name="Meyers B.C."/>
            <person name="Spannagl M."/>
            <person name="Cheung F."/>
            <person name="De Mita S."/>
            <person name="Krishnakumar V."/>
            <person name="Gundlach H."/>
            <person name="Zhou S."/>
            <person name="Mudge J."/>
            <person name="Bharti A.K."/>
            <person name="Murray J.D."/>
            <person name="Naoumkina M.A."/>
            <person name="Rosen B."/>
            <person name="Silverstein K.A."/>
            <person name="Tang H."/>
            <person name="Rombauts S."/>
            <person name="Zhao P.X."/>
            <person name="Zhou P."/>
            <person name="Barbe V."/>
            <person name="Bardou P."/>
            <person name="Bechner M."/>
            <person name="Bellec A."/>
            <person name="Berger A."/>
            <person name="Berges H."/>
            <person name="Bidwell S."/>
            <person name="Bisseling T."/>
            <person name="Choisne N."/>
            <person name="Couloux A."/>
            <person name="Denny R."/>
            <person name="Deshpande S."/>
            <person name="Dai X."/>
            <person name="Doyle J.J."/>
            <person name="Dudez A.M."/>
            <person name="Farmer A.D."/>
            <person name="Fouteau S."/>
            <person name="Franken C."/>
            <person name="Gibelin C."/>
            <person name="Gish J."/>
            <person name="Goldstein S."/>
            <person name="Gonzalez A.J."/>
            <person name="Green P.J."/>
            <person name="Hallab A."/>
            <person name="Hartog M."/>
            <person name="Hua A."/>
            <person name="Humphray S.J."/>
            <person name="Jeong D.H."/>
            <person name="Jing Y."/>
            <person name="Jocker A."/>
            <person name="Kenton S.M."/>
            <person name="Kim D.J."/>
            <person name="Klee K."/>
            <person name="Lai H."/>
            <person name="Lang C."/>
            <person name="Lin S."/>
            <person name="Macmil S.L."/>
            <person name="Magdelenat G."/>
            <person name="Matthews L."/>
            <person name="McCorrison J."/>
            <person name="Monaghan E.L."/>
            <person name="Mun J.H."/>
            <person name="Najar F.Z."/>
            <person name="Nicholson C."/>
            <person name="Noirot C."/>
            <person name="O'Bleness M."/>
            <person name="Paule C.R."/>
            <person name="Poulain J."/>
            <person name="Prion F."/>
            <person name="Qin B."/>
            <person name="Qu C."/>
            <person name="Retzel E.F."/>
            <person name="Riddle C."/>
            <person name="Sallet E."/>
            <person name="Samain S."/>
            <person name="Samson N."/>
            <person name="Sanders I."/>
            <person name="Saurat O."/>
            <person name="Scarpelli C."/>
            <person name="Schiex T."/>
            <person name="Segurens B."/>
            <person name="Severin A.J."/>
            <person name="Sherrier D.J."/>
            <person name="Shi R."/>
            <person name="Sims S."/>
            <person name="Singer S.R."/>
            <person name="Sinharoy S."/>
            <person name="Sterck L."/>
            <person name="Viollet A."/>
            <person name="Wang B.B."/>
            <person name="Wang K."/>
            <person name="Wang M."/>
            <person name="Wang X."/>
            <person name="Warfsmann J."/>
            <person name="Weissenbach J."/>
            <person name="White D.D."/>
            <person name="White J.D."/>
            <person name="Wiley G.B."/>
            <person name="Wincker P."/>
            <person name="Xing Y."/>
            <person name="Yang L."/>
            <person name="Yao Z."/>
            <person name="Ying F."/>
            <person name="Zhai J."/>
            <person name="Zhou L."/>
            <person name="Zuber A."/>
            <person name="Denarie J."/>
            <person name="Dixon R.A."/>
            <person name="May G.D."/>
            <person name="Schwartz D.C."/>
            <person name="Rogers J."/>
            <person name="Quetier F."/>
            <person name="Town C.D."/>
            <person name="Roe B.A."/>
        </authorList>
    </citation>
    <scope>NUCLEOTIDE SEQUENCE [LARGE SCALE GENOMIC DNA]</scope>
    <source>
        <strain evidence="2">A17</strain>
        <strain evidence="3 4">cv. Jemalong A17</strain>
    </source>
</reference>
<gene>
    <name evidence="2" type="ordered locus">MTR_2g013180</name>
</gene>
<dbReference type="PaxDb" id="3880-AES63785"/>
<dbReference type="HOGENOM" id="CLU_008501_1_0_1"/>
<evidence type="ECO:0000313" key="3">
    <source>
        <dbReference type="EnsemblPlants" id="AES63785"/>
    </source>
</evidence>
<organism evidence="2 4">
    <name type="scientific">Medicago truncatula</name>
    <name type="common">Barrel medic</name>
    <name type="synonym">Medicago tribuloides</name>
    <dbReference type="NCBI Taxonomy" id="3880"/>
    <lineage>
        <taxon>Eukaryota</taxon>
        <taxon>Viridiplantae</taxon>
        <taxon>Streptophyta</taxon>
        <taxon>Embryophyta</taxon>
        <taxon>Tracheophyta</taxon>
        <taxon>Spermatophyta</taxon>
        <taxon>Magnoliopsida</taxon>
        <taxon>eudicotyledons</taxon>
        <taxon>Gunneridae</taxon>
        <taxon>Pentapetalae</taxon>
        <taxon>rosids</taxon>
        <taxon>fabids</taxon>
        <taxon>Fabales</taxon>
        <taxon>Fabaceae</taxon>
        <taxon>Papilionoideae</taxon>
        <taxon>50 kb inversion clade</taxon>
        <taxon>NPAAA clade</taxon>
        <taxon>Hologalegina</taxon>
        <taxon>IRL clade</taxon>
        <taxon>Trifolieae</taxon>
        <taxon>Medicago</taxon>
    </lineage>
</organism>
<feature type="compositionally biased region" description="Polar residues" evidence="1">
    <location>
        <begin position="329"/>
        <end position="338"/>
    </location>
</feature>
<dbReference type="InterPro" id="IPR038836">
    <property type="entry name" value="MED16"/>
</dbReference>
<evidence type="ECO:0000313" key="4">
    <source>
        <dbReference type="Proteomes" id="UP000002051"/>
    </source>
</evidence>
<reference evidence="3" key="3">
    <citation type="submission" date="2015-04" db="UniProtKB">
        <authorList>
            <consortium name="EnsemblPlants"/>
        </authorList>
    </citation>
    <scope>IDENTIFICATION</scope>
    <source>
        <strain evidence="3">cv. Jemalong A17</strain>
    </source>
</reference>
<dbReference type="EMBL" id="CM001218">
    <property type="protein sequence ID" value="AES63785.1"/>
    <property type="molecule type" value="Genomic_DNA"/>
</dbReference>
<dbReference type="EnsemblPlants" id="AES63785">
    <property type="protein sequence ID" value="AES63785"/>
    <property type="gene ID" value="MTR_2g013180"/>
</dbReference>
<accession>G7IP23</accession>
<dbReference type="STRING" id="3880.G7IP23"/>
<proteinExistence type="predicted"/>
<dbReference type="AlphaFoldDB" id="G7IP23"/>
<protein>
    <submittedName>
        <fullName evidence="2">Mediator of RNA polymerase II transcription subunit 16</fullName>
    </submittedName>
</protein>
<evidence type="ECO:0000256" key="1">
    <source>
        <dbReference type="SAM" id="MobiDB-lite"/>
    </source>
</evidence>
<dbReference type="GO" id="GO:0016592">
    <property type="term" value="C:mediator complex"/>
    <property type="evidence" value="ECO:0007669"/>
    <property type="project" value="InterPro"/>
</dbReference>
<name>G7IP23_MEDTR</name>
<reference evidence="2 4" key="2">
    <citation type="journal article" date="2014" name="BMC Genomics">
        <title>An improved genome release (version Mt4.0) for the model legume Medicago truncatula.</title>
        <authorList>
            <person name="Tang H."/>
            <person name="Krishnakumar V."/>
            <person name="Bidwell S."/>
            <person name="Rosen B."/>
            <person name="Chan A."/>
            <person name="Zhou S."/>
            <person name="Gentzbittel L."/>
            <person name="Childs K.L."/>
            <person name="Yandell M."/>
            <person name="Gundlach H."/>
            <person name="Mayer K.F."/>
            <person name="Schwartz D.C."/>
            <person name="Town C.D."/>
        </authorList>
    </citation>
    <scope>GENOME REANNOTATION</scope>
    <source>
        <strain evidence="3 4">cv. Jemalong A17</strain>
    </source>
</reference>
<dbReference type="GO" id="GO:0006355">
    <property type="term" value="P:regulation of DNA-templated transcription"/>
    <property type="evidence" value="ECO:0007669"/>
    <property type="project" value="InterPro"/>
</dbReference>
<feature type="region of interest" description="Disordered" evidence="1">
    <location>
        <begin position="313"/>
        <end position="338"/>
    </location>
</feature>
<feature type="region of interest" description="Disordered" evidence="1">
    <location>
        <begin position="178"/>
        <end position="201"/>
    </location>
</feature>